<evidence type="ECO:0000313" key="4">
    <source>
        <dbReference type="Proteomes" id="UP000019151"/>
    </source>
</evidence>
<gene>
    <name evidence="3" type="ORF">J421_1376</name>
</gene>
<dbReference type="EMBL" id="CP007128">
    <property type="protein sequence ID" value="AHG88913.1"/>
    <property type="molecule type" value="Genomic_DNA"/>
</dbReference>
<accession>W0RHN3</accession>
<evidence type="ECO:0000256" key="2">
    <source>
        <dbReference type="SAM" id="SignalP"/>
    </source>
</evidence>
<dbReference type="InParanoid" id="W0RHN3"/>
<feature type="chain" id="PRO_5004794207" evidence="2">
    <location>
        <begin position="26"/>
        <end position="414"/>
    </location>
</feature>
<dbReference type="RefSeq" id="WP_025410435.1">
    <property type="nucleotide sequence ID" value="NZ_CP007128.1"/>
</dbReference>
<keyword evidence="2" id="KW-0732">Signal</keyword>
<dbReference type="OrthoDB" id="9795782at2"/>
<keyword evidence="4" id="KW-1185">Reference proteome</keyword>
<feature type="region of interest" description="Disordered" evidence="1">
    <location>
        <begin position="343"/>
        <end position="414"/>
    </location>
</feature>
<feature type="compositionally biased region" description="Low complexity" evidence="1">
    <location>
        <begin position="372"/>
        <end position="405"/>
    </location>
</feature>
<evidence type="ECO:0000256" key="1">
    <source>
        <dbReference type="SAM" id="MobiDB-lite"/>
    </source>
</evidence>
<sequence length="414" mass="42823">MRARITYTLAATLVVGALASTTAGAQSGAQTDTRWRAFVGCWQPVSPDNAITTTDDAKAMRVCVVPSGGPSEVDVMNVVNGKVAERTHVDATGAKHEIGREGCTGVESAEWSADGLRVYLKADLTCDGVKRSTSGILAFAPSGEWLDVQGVTTGKNSGVHVTRYRPVTDLAGLPAEVTSRISGAALAVSTARGAAAGPIGPEDVTDAVKHAQTPVVEAWLLERGQGFALDAKDLVSLADAGVPGSVTDLMVALTFPKTFAINRGSRDADLLRPSNASQGNVVSGRTIPVYIDPYGYSPFGWGAYGSYYSPYGYRYGYGSPYGYPYGGYGYGYSGPIIIVRNGDTPATPSTNPRVVRGQGYTENRSEPSVSRGSGYTNAGSSSSSGSSSGSSSTPSSSTGSSSSGGERTAHPRVP</sequence>
<dbReference type="AlphaFoldDB" id="W0RHN3"/>
<organism evidence="3 4">
    <name type="scientific">Gemmatirosa kalamazoonensis</name>
    <dbReference type="NCBI Taxonomy" id="861299"/>
    <lineage>
        <taxon>Bacteria</taxon>
        <taxon>Pseudomonadati</taxon>
        <taxon>Gemmatimonadota</taxon>
        <taxon>Gemmatimonadia</taxon>
        <taxon>Gemmatimonadales</taxon>
        <taxon>Gemmatimonadaceae</taxon>
        <taxon>Gemmatirosa</taxon>
    </lineage>
</organism>
<dbReference type="Proteomes" id="UP000019151">
    <property type="component" value="Chromosome"/>
</dbReference>
<protein>
    <submittedName>
        <fullName evidence="3">Uncharacterized protein</fullName>
    </submittedName>
</protein>
<dbReference type="HOGENOM" id="CLU_612174_0_0_0"/>
<proteinExistence type="predicted"/>
<evidence type="ECO:0000313" key="3">
    <source>
        <dbReference type="EMBL" id="AHG88913.1"/>
    </source>
</evidence>
<feature type="signal peptide" evidence="2">
    <location>
        <begin position="1"/>
        <end position="25"/>
    </location>
</feature>
<reference evidence="3 4" key="1">
    <citation type="journal article" date="2014" name="Genome Announc.">
        <title>Genome Sequence and Methylome of Soil Bacterium Gemmatirosa kalamazoonensis KBS708T, a Member of the Rarely Cultivated Gemmatimonadetes Phylum.</title>
        <authorList>
            <person name="Debruyn J.M."/>
            <person name="Radosevich M."/>
            <person name="Wommack K.E."/>
            <person name="Polson S.W."/>
            <person name="Hauser L.J."/>
            <person name="Fawaz M.N."/>
            <person name="Korlach J."/>
            <person name="Tsai Y.C."/>
        </authorList>
    </citation>
    <scope>NUCLEOTIDE SEQUENCE [LARGE SCALE GENOMIC DNA]</scope>
    <source>
        <strain evidence="3 4">KBS708</strain>
    </source>
</reference>
<name>W0RHN3_9BACT</name>
<feature type="compositionally biased region" description="Polar residues" evidence="1">
    <location>
        <begin position="360"/>
        <end position="371"/>
    </location>
</feature>
<dbReference type="KEGG" id="gba:J421_1376"/>
<dbReference type="eggNOG" id="ENOG50314MK">
    <property type="taxonomic scope" value="Bacteria"/>
</dbReference>